<dbReference type="Gene3D" id="3.40.50.150">
    <property type="entry name" value="Vaccinia Virus protein VP39"/>
    <property type="match status" value="1"/>
</dbReference>
<dbReference type="GO" id="GO:0042054">
    <property type="term" value="F:histone methyltransferase activity"/>
    <property type="evidence" value="ECO:0007669"/>
    <property type="project" value="TreeGrafter"/>
</dbReference>
<dbReference type="InterPro" id="IPR025799">
    <property type="entry name" value="Arg_MeTrfase"/>
</dbReference>
<dbReference type="GO" id="GO:0005634">
    <property type="term" value="C:nucleus"/>
    <property type="evidence" value="ECO:0007669"/>
    <property type="project" value="TreeGrafter"/>
</dbReference>
<gene>
    <name evidence="7" type="ORF">WJX74_000005</name>
</gene>
<feature type="region of interest" description="Disordered" evidence="5">
    <location>
        <begin position="358"/>
        <end position="384"/>
    </location>
</feature>
<dbReference type="PROSITE" id="PS51678">
    <property type="entry name" value="SAM_MT_PRMT"/>
    <property type="match status" value="1"/>
</dbReference>
<protein>
    <recommendedName>
        <fullName evidence="6">Protein arginine N-methyltransferase domain-containing protein</fullName>
    </recommendedName>
</protein>
<dbReference type="GO" id="GO:0016274">
    <property type="term" value="F:protein-arginine N-methyltransferase activity"/>
    <property type="evidence" value="ECO:0007669"/>
    <property type="project" value="InterPro"/>
</dbReference>
<sequence length="384" mass="43528">MEQQNGHAPDHAADLKGKDPDATDFANYFCTYAFLFHQKEMLEDHKRTGAYYTAIMQNQAQFRDKVVLDVGAGSGILAIFAAQAGARKVYAVEATAVAQHARKLVQHNRLGGIISVIQGTIETVELPEKVDIIVSEWMGYFLLRESMLDSVLVARDKFLKPGGALYPSHARLYVAPIRSNLTHQRQREFSNAMEGWAGFTNDMQRYYGVRMDCLNDAFHDEQKQYYQQTSAWADISPQQLAGRPWCFKQYDLLKVTQQEIIDSFKEHFELQIVEAAPIEAFAGFFDVQFKGSPENPASFEVLLSTAPDPDCGTHWGQQVFHLYPPINAQPGDRISGDISISRKKENHRLMRVIFQHRTTPNQPQPQAAGMKLQSTDRTDFYSIE</sequence>
<dbReference type="CDD" id="cd02440">
    <property type="entry name" value="AdoMet_MTases"/>
    <property type="match status" value="1"/>
</dbReference>
<keyword evidence="3 4" id="KW-0949">S-adenosyl-L-methionine</keyword>
<evidence type="ECO:0000256" key="4">
    <source>
        <dbReference type="PROSITE-ProRule" id="PRU01015"/>
    </source>
</evidence>
<keyword evidence="8" id="KW-1185">Reference proteome</keyword>
<evidence type="ECO:0000256" key="5">
    <source>
        <dbReference type="SAM" id="MobiDB-lite"/>
    </source>
</evidence>
<reference evidence="7 8" key="1">
    <citation type="journal article" date="2024" name="Nat. Commun.">
        <title>Phylogenomics reveals the evolutionary origins of lichenization in chlorophyte algae.</title>
        <authorList>
            <person name="Puginier C."/>
            <person name="Libourel C."/>
            <person name="Otte J."/>
            <person name="Skaloud P."/>
            <person name="Haon M."/>
            <person name="Grisel S."/>
            <person name="Petersen M."/>
            <person name="Berrin J.G."/>
            <person name="Delaux P.M."/>
            <person name="Dal Grande F."/>
            <person name="Keller J."/>
        </authorList>
    </citation>
    <scope>NUCLEOTIDE SEQUENCE [LARGE SCALE GENOMIC DNA]</scope>
    <source>
        <strain evidence="7 8">SAG 2145</strain>
    </source>
</reference>
<comment type="caution">
    <text evidence="7">The sequence shown here is derived from an EMBL/GenBank/DDBJ whole genome shotgun (WGS) entry which is preliminary data.</text>
</comment>
<dbReference type="SUPFAM" id="SSF53335">
    <property type="entry name" value="S-adenosyl-L-methionine-dependent methyltransferases"/>
    <property type="match status" value="1"/>
</dbReference>
<dbReference type="PANTHER" id="PTHR11006">
    <property type="entry name" value="PROTEIN ARGININE N-METHYLTRANSFERASE"/>
    <property type="match status" value="1"/>
</dbReference>
<name>A0AAW1RRN3_9CHLO</name>
<evidence type="ECO:0000259" key="6">
    <source>
        <dbReference type="Pfam" id="PF22528"/>
    </source>
</evidence>
<feature type="compositionally biased region" description="Basic and acidic residues" evidence="5">
    <location>
        <begin position="374"/>
        <end position="384"/>
    </location>
</feature>
<dbReference type="InterPro" id="IPR029063">
    <property type="entry name" value="SAM-dependent_MTases_sf"/>
</dbReference>
<keyword evidence="2 4" id="KW-0808">Transferase</keyword>
<dbReference type="Pfam" id="PF06325">
    <property type="entry name" value="PrmA"/>
    <property type="match status" value="1"/>
</dbReference>
<dbReference type="PANTHER" id="PTHR11006:SF68">
    <property type="entry name" value="PROTEIN ARGININE N-METHYLTRANSFERASE PRMT10"/>
    <property type="match status" value="1"/>
</dbReference>
<dbReference type="EMBL" id="JALJOS010000007">
    <property type="protein sequence ID" value="KAK9836416.1"/>
    <property type="molecule type" value="Genomic_DNA"/>
</dbReference>
<dbReference type="Gene3D" id="2.70.160.11">
    <property type="entry name" value="Hnrnp arginine n-methyltransferase1"/>
    <property type="match status" value="1"/>
</dbReference>
<evidence type="ECO:0000313" key="8">
    <source>
        <dbReference type="Proteomes" id="UP001438707"/>
    </source>
</evidence>
<dbReference type="InterPro" id="IPR055135">
    <property type="entry name" value="PRMT_dom"/>
</dbReference>
<evidence type="ECO:0000256" key="3">
    <source>
        <dbReference type="ARBA" id="ARBA00022691"/>
    </source>
</evidence>
<keyword evidence="1 4" id="KW-0489">Methyltransferase</keyword>
<evidence type="ECO:0000256" key="1">
    <source>
        <dbReference type="ARBA" id="ARBA00022603"/>
    </source>
</evidence>
<dbReference type="FunFam" id="3.40.50.150:FF:000132">
    <property type="entry name" value="Protein arginine N-methyltransferase PRMT10"/>
    <property type="match status" value="1"/>
</dbReference>
<evidence type="ECO:0000313" key="7">
    <source>
        <dbReference type="EMBL" id="KAK9836416.1"/>
    </source>
</evidence>
<organism evidence="7 8">
    <name type="scientific">Apatococcus lobatus</name>
    <dbReference type="NCBI Taxonomy" id="904363"/>
    <lineage>
        <taxon>Eukaryota</taxon>
        <taxon>Viridiplantae</taxon>
        <taxon>Chlorophyta</taxon>
        <taxon>core chlorophytes</taxon>
        <taxon>Trebouxiophyceae</taxon>
        <taxon>Chlorellales</taxon>
        <taxon>Chlorellaceae</taxon>
        <taxon>Apatococcus</taxon>
    </lineage>
</organism>
<accession>A0AAW1RRN3</accession>
<dbReference type="Proteomes" id="UP001438707">
    <property type="component" value="Unassembled WGS sequence"/>
</dbReference>
<feature type="domain" description="Protein arginine N-methyltransferase" evidence="6">
    <location>
        <begin position="170"/>
        <end position="358"/>
    </location>
</feature>
<dbReference type="GO" id="GO:0032259">
    <property type="term" value="P:methylation"/>
    <property type="evidence" value="ECO:0007669"/>
    <property type="project" value="UniProtKB-KW"/>
</dbReference>
<evidence type="ECO:0000256" key="2">
    <source>
        <dbReference type="ARBA" id="ARBA00022679"/>
    </source>
</evidence>
<dbReference type="Pfam" id="PF22528">
    <property type="entry name" value="PRMT_C"/>
    <property type="match status" value="1"/>
</dbReference>
<proteinExistence type="predicted"/>
<dbReference type="AlphaFoldDB" id="A0AAW1RRN3"/>